<dbReference type="EMBL" id="QXGC01000237">
    <property type="protein sequence ID" value="KAE9243655.1"/>
    <property type="molecule type" value="Genomic_DNA"/>
</dbReference>
<evidence type="ECO:0000313" key="2">
    <source>
        <dbReference type="EMBL" id="KAE9243655.1"/>
    </source>
</evidence>
<protein>
    <submittedName>
        <fullName evidence="2">Uncharacterized protein</fullName>
    </submittedName>
</protein>
<evidence type="ECO:0000313" key="3">
    <source>
        <dbReference type="Proteomes" id="UP000476176"/>
    </source>
</evidence>
<dbReference type="AlphaFoldDB" id="A0A6G0PE12"/>
<name>A0A6G0PE12_9STRA</name>
<proteinExistence type="predicted"/>
<sequence>MFFSSLARSSLASARATRRCSLSASTTPIRSNNKCLLSASSSSDKSFSSPVPSCSSLRLIQFPKQLDLFGAPAIDSPFDAT</sequence>
<evidence type="ECO:0000256" key="1">
    <source>
        <dbReference type="SAM" id="MobiDB-lite"/>
    </source>
</evidence>
<comment type="caution">
    <text evidence="2">The sequence shown here is derived from an EMBL/GenBank/DDBJ whole genome shotgun (WGS) entry which is preliminary data.</text>
</comment>
<accession>A0A6G0PE12</accession>
<organism evidence="2 3">
    <name type="scientific">Phytophthora fragariae</name>
    <dbReference type="NCBI Taxonomy" id="53985"/>
    <lineage>
        <taxon>Eukaryota</taxon>
        <taxon>Sar</taxon>
        <taxon>Stramenopiles</taxon>
        <taxon>Oomycota</taxon>
        <taxon>Peronosporomycetes</taxon>
        <taxon>Peronosporales</taxon>
        <taxon>Peronosporaceae</taxon>
        <taxon>Phytophthora</taxon>
    </lineage>
</organism>
<feature type="region of interest" description="Disordered" evidence="1">
    <location>
        <begin position="1"/>
        <end position="28"/>
    </location>
</feature>
<dbReference type="Proteomes" id="UP000476176">
    <property type="component" value="Unassembled WGS sequence"/>
</dbReference>
<gene>
    <name evidence="2" type="ORF">PF004_g6042</name>
</gene>
<reference evidence="2 3" key="1">
    <citation type="submission" date="2018-09" db="EMBL/GenBank/DDBJ databases">
        <title>Genomic investigation of the strawberry pathogen Phytophthora fragariae indicates pathogenicity is determined by transcriptional variation in three key races.</title>
        <authorList>
            <person name="Adams T.M."/>
            <person name="Armitage A.D."/>
            <person name="Sobczyk M.K."/>
            <person name="Bates H.J."/>
            <person name="Dunwell J.M."/>
            <person name="Nellist C.F."/>
            <person name="Harrison R.J."/>
        </authorList>
    </citation>
    <scope>NUCLEOTIDE SEQUENCE [LARGE SCALE GENOMIC DNA]</scope>
    <source>
        <strain evidence="2 3">BC-23</strain>
    </source>
</reference>